<reference evidence="3" key="2">
    <citation type="journal article" date="2001" name="Science">
        <title>The sequence of the human genome.</title>
        <authorList>
            <person name="Venter J.C."/>
            <person name="Adams M.D."/>
            <person name="Myers E.W."/>
            <person name="Li P.W."/>
            <person name="Mural R.J."/>
            <person name="Sutton G.G."/>
            <person name="Smith H.O."/>
            <person name="Yandell M."/>
            <person name="Evans C.A."/>
            <person name="Holt R.A."/>
            <person name="Gocayne J.D."/>
            <person name="Amanatides P."/>
            <person name="Ballew R.M."/>
            <person name="Huson D.H."/>
            <person name="Wortman J.R."/>
            <person name="Zhang Q."/>
            <person name="Kodira C.D."/>
            <person name="Zheng X.H."/>
            <person name="Chen L."/>
            <person name="Skupski M."/>
            <person name="Subramanian G."/>
            <person name="Thomas P.D."/>
            <person name="Zhang J."/>
            <person name="Gabor Miklos G.L."/>
            <person name="Nelson C."/>
            <person name="Broder S."/>
            <person name="Clark A.G."/>
            <person name="Nadeau J."/>
            <person name="McKusick V.A."/>
            <person name="Zinder N."/>
            <person name="Levine A.J."/>
            <person name="Roberts R.J."/>
            <person name="Simon M."/>
            <person name="Slayman C."/>
            <person name="Hunkapiller M."/>
            <person name="Bolanos R."/>
            <person name="Delcher A."/>
            <person name="Dew I."/>
            <person name="Fasulo D."/>
            <person name="Flanigan M."/>
            <person name="Florea L."/>
            <person name="Halpern A."/>
            <person name="Hannenhalli S."/>
            <person name="Kravitz S."/>
            <person name="Levy S."/>
            <person name="Mobarry C."/>
            <person name="Reinert K."/>
            <person name="Remington K."/>
            <person name="Abu-Threideh J."/>
            <person name="Beasley E."/>
            <person name="Biddick K."/>
            <person name="Bonazzi V."/>
            <person name="Brandon R."/>
            <person name="Cargill M."/>
            <person name="Chandramouliswaran I."/>
            <person name="Charlab R."/>
            <person name="Chaturvedi K."/>
            <person name="Deng Z."/>
            <person name="Di Francesco V."/>
            <person name="Dunn P."/>
            <person name="Eilbeck K."/>
            <person name="Evangelista C."/>
            <person name="Gabrielian A.E."/>
            <person name="Gan W."/>
            <person name="Ge W."/>
            <person name="Gong F."/>
            <person name="Gu Z."/>
            <person name="Guan P."/>
            <person name="Heiman T.J."/>
            <person name="Higgins M.E."/>
            <person name="Ji R.R."/>
            <person name="Ke Z."/>
            <person name="Ketchum K.A."/>
            <person name="Lai Z."/>
            <person name="Lei Y."/>
            <person name="Li Z."/>
            <person name="Li J."/>
            <person name="Liang Y."/>
            <person name="Lin X."/>
            <person name="Lu F."/>
            <person name="Merkulov G.V."/>
            <person name="Milshina N."/>
            <person name="Moore H.M."/>
            <person name="Naik A.K."/>
            <person name="Narayan V.A."/>
            <person name="Neelam B."/>
            <person name="Nusskern D."/>
            <person name="Rusch D.B."/>
            <person name="Salzberg S."/>
            <person name="Shao W."/>
            <person name="Shue B."/>
            <person name="Sun J."/>
            <person name="Wang Z."/>
            <person name="Wang A."/>
            <person name="Wang X."/>
            <person name="Wang J."/>
            <person name="Wei M."/>
            <person name="Wides R."/>
            <person name="Xiao C."/>
            <person name="Yan C."/>
            <person name="Yao A."/>
            <person name="Ye J."/>
            <person name="Zhan M."/>
            <person name="Zhang W."/>
            <person name="Zhang H."/>
            <person name="Zhao Q."/>
            <person name="Zheng L."/>
            <person name="Zhong F."/>
            <person name="Zhong W."/>
            <person name="Zhu S."/>
            <person name="Zhao S."/>
            <person name="Gilbert D."/>
            <person name="Baumhueter S."/>
            <person name="Spier G."/>
            <person name="Carter C."/>
            <person name="Cravchik A."/>
            <person name="Woodage T."/>
            <person name="Ali F."/>
            <person name="An H."/>
            <person name="Awe A."/>
            <person name="Baldwin D."/>
            <person name="Baden H."/>
            <person name="Barnstead M."/>
            <person name="Barrow I."/>
            <person name="Beeson K."/>
            <person name="Busam D."/>
            <person name="Carver A."/>
            <person name="Center A."/>
            <person name="Cheng M.L."/>
            <person name="Curry L."/>
            <person name="Danaher S."/>
            <person name="Davenport L."/>
            <person name="Desilets R."/>
            <person name="Dietz S."/>
            <person name="Dodson K."/>
            <person name="Doup L."/>
            <person name="Ferriera S."/>
            <person name="Garg N."/>
            <person name="Gluecksmann A."/>
            <person name="Hart B."/>
            <person name="Haynes J."/>
            <person name="Haynes C."/>
            <person name="Heiner C."/>
            <person name="Hladun S."/>
            <person name="Hostin D."/>
            <person name="Houck J."/>
            <person name="Howland T."/>
            <person name="Ibegwam C."/>
            <person name="Johnson J."/>
            <person name="Kalush F."/>
            <person name="Kline L."/>
            <person name="Koduru S."/>
            <person name="Love A."/>
            <person name="Mann F."/>
            <person name="May D."/>
            <person name="McCawley S."/>
            <person name="McIntosh T."/>
            <person name="McMullen I."/>
            <person name="Moy M."/>
            <person name="Moy L."/>
            <person name="Murphy B."/>
            <person name="Nelson K."/>
            <person name="Pfannkoch C."/>
            <person name="Pratts E."/>
            <person name="Puri V."/>
            <person name="Qureshi H."/>
            <person name="Reardon M."/>
            <person name="Rodriguez R."/>
            <person name="Rogers Y.H."/>
            <person name="Romblad D."/>
            <person name="Ruhfel B."/>
            <person name="Scott R."/>
            <person name="Sitter C."/>
            <person name="Smallwood M."/>
            <person name="Stewart E."/>
            <person name="Strong R."/>
            <person name="Suh E."/>
            <person name="Thomas R."/>
            <person name="Tint N.N."/>
            <person name="Tse S."/>
            <person name="Vech C."/>
            <person name="Wang G."/>
            <person name="Wetter J."/>
            <person name="Williams S."/>
            <person name="Williams M."/>
            <person name="Windsor S."/>
            <person name="Winn-Deen E."/>
            <person name="Wolfe K."/>
            <person name="Zaveri J."/>
            <person name="Zaveri K."/>
            <person name="Abril J.F."/>
            <person name="Guigo R."/>
            <person name="Campbell M.J."/>
            <person name="Sjolander K.V."/>
            <person name="Karlak B."/>
            <person name="Kejariwal A."/>
            <person name="Mi H."/>
            <person name="Lazareva B."/>
            <person name="Hatton T."/>
            <person name="Narechania A."/>
            <person name="Diemer K."/>
            <person name="Muruganujan A."/>
            <person name="Guo N."/>
            <person name="Sato S."/>
            <person name="Bafna V."/>
            <person name="Istrail S."/>
            <person name="Lippert R."/>
            <person name="Schwartz R."/>
            <person name="Walenz B."/>
            <person name="Yooseph S."/>
            <person name="Allen D."/>
            <person name="Basu A."/>
            <person name="Baxendale J."/>
            <person name="Blick L."/>
            <person name="Caminha M."/>
            <person name="Carnes-Stine J."/>
            <person name="Caulk P."/>
            <person name="Chiang Y.H."/>
            <person name="Coyne M."/>
            <person name="Dahlke C."/>
            <person name="Mays A."/>
            <person name="Dombroski M."/>
            <person name="Donnelly M."/>
            <person name="Ely D."/>
            <person name="Esparham S."/>
            <person name="Fosler C."/>
            <person name="Gire H."/>
            <person name="Glanowski S."/>
            <person name="Glasser K."/>
            <person name="Glodek A."/>
            <person name="Gorokhov M."/>
            <person name="Graham K."/>
            <person name="Gropman B."/>
            <person name="Harris M."/>
            <person name="Heil J."/>
            <person name="Henderson S."/>
            <person name="Hoover J."/>
            <person name="Jennings D."/>
            <person name="Jordan C."/>
            <person name="Jordan J."/>
            <person name="Kasha J."/>
            <person name="Kagan L."/>
            <person name="Kraft C."/>
            <person name="Levitsky A."/>
            <person name="Lewis M."/>
            <person name="Liu X."/>
            <person name="Lopez J."/>
            <person name="Ma D."/>
            <person name="Majoros W."/>
            <person name="McDaniel J."/>
            <person name="Murphy S."/>
            <person name="Newman M."/>
            <person name="Nguyen T."/>
            <person name="Nguyen N."/>
            <person name="Nodell M."/>
            <person name="Pan S."/>
            <person name="Peck J."/>
            <person name="Peterson M."/>
            <person name="Rowe W."/>
            <person name="Sanders R."/>
            <person name="Scott J."/>
            <person name="Simpson M."/>
            <person name="Smith T."/>
            <person name="Sprague A."/>
            <person name="Stockwell T."/>
            <person name="Turner R."/>
            <person name="Venter E."/>
            <person name="Wang M."/>
            <person name="Wen M."/>
            <person name="Wu D."/>
            <person name="Wu M."/>
            <person name="Xia A."/>
            <person name="Zandieh A."/>
            <person name="Zhu X."/>
        </authorList>
    </citation>
    <scope>NUCLEOTIDE SEQUENCE</scope>
</reference>
<evidence type="ECO:0000256" key="1">
    <source>
        <dbReference type="SAM" id="Phobius"/>
    </source>
</evidence>
<reference evidence="2" key="1">
    <citation type="submission" date="1999-03" db="EMBL/GenBank/DDBJ databases">
        <title>Functional prediction of the coding sequences of 11 new genes deduced by analysis of cDNA clones from human fetal liver.</title>
        <authorList>
            <person name="Zhang C."/>
            <person name="Yu Y."/>
            <person name="Zhang S."/>
            <person name="Zhou G."/>
            <person name="Wei H."/>
            <person name="Bi J."/>
            <person name="Dong C."/>
            <person name="Zai Y."/>
            <person name="Xu W."/>
            <person name="Gao F."/>
            <person name="Liu M."/>
            <person name="He F."/>
        </authorList>
    </citation>
    <scope>NUCLEOTIDE SEQUENCE</scope>
    <source>
        <tissue evidence="2">Liver</tissue>
    </source>
</reference>
<proteinExistence type="evidence at transcript level"/>
<keyword evidence="1" id="KW-0472">Membrane</keyword>
<name>Q9H351_HUMAN</name>
<evidence type="ECO:0000313" key="3">
    <source>
        <dbReference type="EMBL" id="EAW91718.1"/>
    </source>
</evidence>
<feature type="transmembrane region" description="Helical" evidence="1">
    <location>
        <begin position="35"/>
        <end position="56"/>
    </location>
</feature>
<sequence length="81" mass="9562">MVFLNYKCTTPLILLLPSQIPRSYKQDWLLYCSKLISLAYHAFLIFMPSLMMFSLLEIYHILLPQLLLQVNFLLKAEPDQI</sequence>
<reference evidence="3" key="3">
    <citation type="submission" date="2005-07" db="EMBL/GenBank/DDBJ databases">
        <authorList>
            <person name="Mural R.J."/>
            <person name="Istrail S."/>
            <person name="Sutton G."/>
            <person name="Florea L."/>
            <person name="Halpern A.L."/>
            <person name="Mobarry C.M."/>
            <person name="Lippert R."/>
            <person name="Walenz B."/>
            <person name="Shatkay H."/>
            <person name="Dew I."/>
            <person name="Miller J.R."/>
            <person name="Flanigan M.J."/>
            <person name="Edwards N.J."/>
            <person name="Bolanos R."/>
            <person name="Fasulo D."/>
            <person name="Halldorsson B.V."/>
            <person name="Hannenhalli S."/>
            <person name="Turner R."/>
            <person name="Yooseph S."/>
            <person name="Lu F."/>
            <person name="Nusskern D.R."/>
            <person name="Shue B.C."/>
            <person name="Zheng X.H."/>
            <person name="Zhong F."/>
            <person name="Delcher A.L."/>
            <person name="Huson D.H."/>
            <person name="Kravitz S.A."/>
            <person name="Mouchard L."/>
            <person name="Reinert K."/>
            <person name="Remington K.A."/>
            <person name="Clark A.G."/>
            <person name="Waterman M.S."/>
            <person name="Eichler E.E."/>
            <person name="Adams M.D."/>
            <person name="Hunkapiller M.W."/>
            <person name="Myers E.W."/>
            <person name="Venter J.C."/>
        </authorList>
    </citation>
    <scope>NUCLEOTIDE SEQUENCE</scope>
</reference>
<accession>Q9H351</accession>
<protein>
    <submittedName>
        <fullName evidence="3">HCG2009141</fullName>
    </submittedName>
    <submittedName>
        <fullName evidence="2">PRO2397</fullName>
    </submittedName>
</protein>
<dbReference type="EMBL" id="AF132206">
    <property type="protein sequence ID" value="AAG35552.1"/>
    <property type="molecule type" value="mRNA"/>
</dbReference>
<keyword evidence="1" id="KW-0812">Transmembrane</keyword>
<gene>
    <name evidence="3" type="ORF">hCG_2009141</name>
</gene>
<keyword evidence="1" id="KW-1133">Transmembrane helix</keyword>
<evidence type="ECO:0000313" key="2">
    <source>
        <dbReference type="EMBL" id="AAG35552.1"/>
    </source>
</evidence>
<dbReference type="AlphaFoldDB" id="Q9H351"/>
<dbReference type="EMBL" id="CH471060">
    <property type="protein sequence ID" value="EAW91718.1"/>
    <property type="molecule type" value="Genomic_DNA"/>
</dbReference>
<organism evidence="2">
    <name type="scientific">Homo sapiens</name>
    <name type="common">Human</name>
    <dbReference type="NCBI Taxonomy" id="9606"/>
    <lineage>
        <taxon>Eukaryota</taxon>
        <taxon>Metazoa</taxon>
        <taxon>Chordata</taxon>
        <taxon>Craniata</taxon>
        <taxon>Vertebrata</taxon>
        <taxon>Euteleostomi</taxon>
        <taxon>Mammalia</taxon>
        <taxon>Eutheria</taxon>
        <taxon>Euarchontoglires</taxon>
        <taxon>Primates</taxon>
        <taxon>Haplorrhini</taxon>
        <taxon>Catarrhini</taxon>
        <taxon>Hominidae</taxon>
        <taxon>Homo</taxon>
    </lineage>
</organism>